<keyword evidence="2 5" id="KW-0732">Signal</keyword>
<gene>
    <name evidence="6" type="ORF">DPMN_067581</name>
</gene>
<dbReference type="AlphaFoldDB" id="A0A9D3YXJ7"/>
<dbReference type="SUPFAM" id="SSF49606">
    <property type="entry name" value="Neurophysin II"/>
    <property type="match status" value="1"/>
</dbReference>
<dbReference type="PROSITE" id="PS00264">
    <property type="entry name" value="NEUROHYPOPHYS_HORM"/>
    <property type="match status" value="1"/>
</dbReference>
<comment type="similarity">
    <text evidence="1">Belongs to the vasopressin/oxytocin family.</text>
</comment>
<proteinExistence type="inferred from homology"/>
<comment type="caution">
    <text evidence="6">The sequence shown here is derived from an EMBL/GenBank/DDBJ whole genome shotgun (WGS) entry which is preliminary data.</text>
</comment>
<dbReference type="InterPro" id="IPR036387">
    <property type="entry name" value="Neurhyp_horm_dom_sf"/>
</dbReference>
<dbReference type="GO" id="GO:0030141">
    <property type="term" value="C:secretory granule"/>
    <property type="evidence" value="ECO:0007669"/>
    <property type="project" value="TreeGrafter"/>
</dbReference>
<evidence type="ECO:0000256" key="5">
    <source>
        <dbReference type="SAM" id="SignalP"/>
    </source>
</evidence>
<feature type="disulfide bond" evidence="4">
    <location>
        <begin position="91"/>
        <end position="105"/>
    </location>
</feature>
<evidence type="ECO:0000313" key="7">
    <source>
        <dbReference type="Proteomes" id="UP000828390"/>
    </source>
</evidence>
<feature type="disulfide bond" evidence="4">
    <location>
        <begin position="52"/>
        <end position="74"/>
    </location>
</feature>
<dbReference type="Proteomes" id="UP000828390">
    <property type="component" value="Unassembled WGS sequence"/>
</dbReference>
<feature type="disulfide bond" evidence="4">
    <location>
        <begin position="99"/>
        <end position="117"/>
    </location>
</feature>
<dbReference type="InterPro" id="IPR022423">
    <property type="entry name" value="Neurohypophysial_hormone_CS"/>
</dbReference>
<dbReference type="InterPro" id="IPR000981">
    <property type="entry name" value="Neurhyp_horm"/>
</dbReference>
<sequence>MTTTVIVMLATLALCGACFIRNCPPGGKRSVDLMARGTLPCLTCGPGNEGQCVGPKTCCGPFGCYMGTDETLVCLKENERTTACEIRGQSCGARAQGNCVAEGICCDSKACAMNDKCRTSGDDTSSAELLSLLNKILQGSDLE</sequence>
<feature type="chain" id="PRO_5039546713" evidence="5">
    <location>
        <begin position="18"/>
        <end position="143"/>
    </location>
</feature>
<keyword evidence="3 4" id="KW-1015">Disulfide bond</keyword>
<evidence type="ECO:0000313" key="6">
    <source>
        <dbReference type="EMBL" id="KAH3708142.1"/>
    </source>
</evidence>
<dbReference type="SMART" id="SM00003">
    <property type="entry name" value="NH"/>
    <property type="match status" value="1"/>
</dbReference>
<dbReference type="PANTHER" id="PTHR11681">
    <property type="entry name" value="NEUROPHYSIN"/>
    <property type="match status" value="1"/>
</dbReference>
<dbReference type="OrthoDB" id="10056056at2759"/>
<evidence type="ECO:0000256" key="1">
    <source>
        <dbReference type="ARBA" id="ARBA00007369"/>
    </source>
</evidence>
<feature type="disulfide bond" evidence="4">
    <location>
        <begin position="18"/>
        <end position="23"/>
    </location>
</feature>
<reference evidence="6" key="1">
    <citation type="journal article" date="2019" name="bioRxiv">
        <title>The Genome of the Zebra Mussel, Dreissena polymorpha: A Resource for Invasive Species Research.</title>
        <authorList>
            <person name="McCartney M.A."/>
            <person name="Auch B."/>
            <person name="Kono T."/>
            <person name="Mallez S."/>
            <person name="Zhang Y."/>
            <person name="Obille A."/>
            <person name="Becker A."/>
            <person name="Abrahante J.E."/>
            <person name="Garbe J."/>
            <person name="Badalamenti J.P."/>
            <person name="Herman A."/>
            <person name="Mangelson H."/>
            <person name="Liachko I."/>
            <person name="Sullivan S."/>
            <person name="Sone E.D."/>
            <person name="Koren S."/>
            <person name="Silverstein K.A.T."/>
            <person name="Beckman K.B."/>
            <person name="Gohl D.M."/>
        </authorList>
    </citation>
    <scope>NUCLEOTIDE SEQUENCE</scope>
    <source>
        <strain evidence="6">Duluth1</strain>
        <tissue evidence="6">Whole animal</tissue>
    </source>
</reference>
<accession>A0A9D3YXJ7</accession>
<feature type="disulfide bond" evidence="4">
    <location>
        <begin position="44"/>
        <end position="58"/>
    </location>
</feature>
<dbReference type="PANTHER" id="PTHR11681:SF5">
    <property type="entry name" value="ISOTOCIN"/>
    <property type="match status" value="1"/>
</dbReference>
<keyword evidence="7" id="KW-1185">Reference proteome</keyword>
<dbReference type="Gene3D" id="2.60.9.10">
    <property type="entry name" value="Neurohypophysial hormone domain"/>
    <property type="match status" value="1"/>
</dbReference>
<evidence type="ECO:0000256" key="2">
    <source>
        <dbReference type="ARBA" id="ARBA00022729"/>
    </source>
</evidence>
<protein>
    <submittedName>
        <fullName evidence="6">Uncharacterized protein</fullName>
    </submittedName>
</protein>
<organism evidence="6 7">
    <name type="scientific">Dreissena polymorpha</name>
    <name type="common">Zebra mussel</name>
    <name type="synonym">Mytilus polymorpha</name>
    <dbReference type="NCBI Taxonomy" id="45954"/>
    <lineage>
        <taxon>Eukaryota</taxon>
        <taxon>Metazoa</taxon>
        <taxon>Spiralia</taxon>
        <taxon>Lophotrochozoa</taxon>
        <taxon>Mollusca</taxon>
        <taxon>Bivalvia</taxon>
        <taxon>Autobranchia</taxon>
        <taxon>Heteroconchia</taxon>
        <taxon>Euheterodonta</taxon>
        <taxon>Imparidentia</taxon>
        <taxon>Neoheterodontei</taxon>
        <taxon>Myida</taxon>
        <taxon>Dreissenoidea</taxon>
        <taxon>Dreissenidae</taxon>
        <taxon>Dreissena</taxon>
    </lineage>
</organism>
<feature type="disulfide bond" evidence="4">
    <location>
        <begin position="41"/>
        <end position="84"/>
    </location>
</feature>
<feature type="signal peptide" evidence="5">
    <location>
        <begin position="1"/>
        <end position="17"/>
    </location>
</feature>
<name>A0A9D3YXJ7_DREPO</name>
<dbReference type="PRINTS" id="PR00831">
    <property type="entry name" value="NEUROPHYSIN"/>
</dbReference>
<reference evidence="6" key="2">
    <citation type="submission" date="2020-11" db="EMBL/GenBank/DDBJ databases">
        <authorList>
            <person name="McCartney M.A."/>
            <person name="Auch B."/>
            <person name="Kono T."/>
            <person name="Mallez S."/>
            <person name="Becker A."/>
            <person name="Gohl D.M."/>
            <person name="Silverstein K.A.T."/>
            <person name="Koren S."/>
            <person name="Bechman K.B."/>
            <person name="Herman A."/>
            <person name="Abrahante J.E."/>
            <person name="Garbe J."/>
        </authorList>
    </citation>
    <scope>NUCLEOTIDE SEQUENCE</scope>
    <source>
        <strain evidence="6">Duluth1</strain>
        <tissue evidence="6">Whole animal</tissue>
    </source>
</reference>
<feature type="disulfide bond" evidence="4">
    <location>
        <begin position="59"/>
        <end position="64"/>
    </location>
</feature>
<dbReference type="PIRSF" id="PIRSF001815">
    <property type="entry name" value="Nonapeptide_hormone_precursor"/>
    <property type="match status" value="1"/>
</dbReference>
<evidence type="ECO:0000256" key="4">
    <source>
        <dbReference type="PIRSR" id="PIRSR001815-50"/>
    </source>
</evidence>
<feature type="disulfide bond" evidence="4">
    <location>
        <begin position="106"/>
        <end position="111"/>
    </location>
</feature>
<dbReference type="Pfam" id="PF00184">
    <property type="entry name" value="Hormone_5"/>
    <property type="match status" value="1"/>
</dbReference>
<dbReference type="GO" id="GO:0005615">
    <property type="term" value="C:extracellular space"/>
    <property type="evidence" value="ECO:0007669"/>
    <property type="project" value="TreeGrafter"/>
</dbReference>
<dbReference type="GO" id="GO:0005185">
    <property type="term" value="F:neurohypophyseal hormone activity"/>
    <property type="evidence" value="ECO:0007669"/>
    <property type="project" value="InterPro"/>
</dbReference>
<evidence type="ECO:0000256" key="3">
    <source>
        <dbReference type="ARBA" id="ARBA00023157"/>
    </source>
</evidence>
<dbReference type="EMBL" id="JAIWYP010000014">
    <property type="protein sequence ID" value="KAH3708142.1"/>
    <property type="molecule type" value="Genomic_DNA"/>
</dbReference>